<evidence type="ECO:0000313" key="5">
    <source>
        <dbReference type="EMBL" id="KAK0955520.1"/>
    </source>
</evidence>
<organism evidence="5 6">
    <name type="scientific">Friedmanniomyces endolithicus</name>
    <dbReference type="NCBI Taxonomy" id="329885"/>
    <lineage>
        <taxon>Eukaryota</taxon>
        <taxon>Fungi</taxon>
        <taxon>Dikarya</taxon>
        <taxon>Ascomycota</taxon>
        <taxon>Pezizomycotina</taxon>
        <taxon>Dothideomycetes</taxon>
        <taxon>Dothideomycetidae</taxon>
        <taxon>Mycosphaerellales</taxon>
        <taxon>Teratosphaeriaceae</taxon>
        <taxon>Friedmanniomyces</taxon>
    </lineage>
</organism>
<dbReference type="InterPro" id="IPR029058">
    <property type="entry name" value="AB_hydrolase_fold"/>
</dbReference>
<feature type="chain" id="PRO_5042865189" description="AB hydrolase-1 domain-containing protein" evidence="3">
    <location>
        <begin position="18"/>
        <end position="313"/>
    </location>
</feature>
<dbReference type="EMBL" id="JAUJLE010000466">
    <property type="protein sequence ID" value="KAK0955520.1"/>
    <property type="molecule type" value="Genomic_DNA"/>
</dbReference>
<dbReference type="GO" id="GO:0016787">
    <property type="term" value="F:hydrolase activity"/>
    <property type="evidence" value="ECO:0007669"/>
    <property type="project" value="UniProtKB-KW"/>
</dbReference>
<protein>
    <recommendedName>
        <fullName evidence="4">AB hydrolase-1 domain-containing protein</fullName>
    </recommendedName>
</protein>
<dbReference type="InterPro" id="IPR000639">
    <property type="entry name" value="Epox_hydrolase-like"/>
</dbReference>
<comment type="similarity">
    <text evidence="2">Belongs to the AB hydrolase superfamily. Epoxide hydrolase family.</text>
</comment>
<reference evidence="5" key="1">
    <citation type="submission" date="2023-06" db="EMBL/GenBank/DDBJ databases">
        <title>Black Yeasts Isolated from many extreme environments.</title>
        <authorList>
            <person name="Coleine C."/>
            <person name="Stajich J.E."/>
            <person name="Selbmann L."/>
        </authorList>
    </citation>
    <scope>NUCLEOTIDE SEQUENCE</scope>
    <source>
        <strain evidence="5">CCFEE 5200</strain>
    </source>
</reference>
<proteinExistence type="inferred from homology"/>
<dbReference type="PANTHER" id="PTHR43329">
    <property type="entry name" value="EPOXIDE HYDROLASE"/>
    <property type="match status" value="1"/>
</dbReference>
<dbReference type="SUPFAM" id="SSF53474">
    <property type="entry name" value="alpha/beta-Hydrolases"/>
    <property type="match status" value="1"/>
</dbReference>
<evidence type="ECO:0000256" key="2">
    <source>
        <dbReference type="ARBA" id="ARBA00038334"/>
    </source>
</evidence>
<dbReference type="AlphaFoldDB" id="A0AAN6H3A5"/>
<accession>A0AAN6H3A5</accession>
<evidence type="ECO:0000259" key="4">
    <source>
        <dbReference type="Pfam" id="PF00561"/>
    </source>
</evidence>
<feature type="signal peptide" evidence="3">
    <location>
        <begin position="1"/>
        <end position="17"/>
    </location>
</feature>
<dbReference type="InterPro" id="IPR000073">
    <property type="entry name" value="AB_hydrolase_1"/>
</dbReference>
<name>A0AAN6H3A5_9PEZI</name>
<evidence type="ECO:0000313" key="6">
    <source>
        <dbReference type="Proteomes" id="UP001175353"/>
    </source>
</evidence>
<keyword evidence="6" id="KW-1185">Reference proteome</keyword>
<dbReference type="Gene3D" id="3.40.50.1820">
    <property type="entry name" value="alpha/beta hydrolase"/>
    <property type="match status" value="1"/>
</dbReference>
<evidence type="ECO:0000256" key="1">
    <source>
        <dbReference type="ARBA" id="ARBA00022801"/>
    </source>
</evidence>
<dbReference type="Pfam" id="PF00561">
    <property type="entry name" value="Abhydrolase_1"/>
    <property type="match status" value="1"/>
</dbReference>
<dbReference type="PRINTS" id="PR00111">
    <property type="entry name" value="ABHYDROLASE"/>
</dbReference>
<dbReference type="Proteomes" id="UP001175353">
    <property type="component" value="Unassembled WGS sequence"/>
</dbReference>
<gene>
    <name evidence="5" type="ORF">LTR91_022818</name>
</gene>
<keyword evidence="1" id="KW-0378">Hydrolase</keyword>
<feature type="domain" description="AB hydrolase-1" evidence="4">
    <location>
        <begin position="49"/>
        <end position="143"/>
    </location>
</feature>
<dbReference type="PRINTS" id="PR00412">
    <property type="entry name" value="EPOXHYDRLASE"/>
</dbReference>
<comment type="caution">
    <text evidence="5">The sequence shown here is derived from an EMBL/GenBank/DDBJ whole genome shotgun (WGS) entry which is preliminary data.</text>
</comment>
<evidence type="ECO:0000256" key="3">
    <source>
        <dbReference type="SAM" id="SignalP"/>
    </source>
</evidence>
<sequence length="313" mass="34695">MPLFLLSVSSWTASTTTLIDMSTYVVAQLSDDLRIAYRDATPSGAQLGIIVLIHGFPQTSYQYRHAIPLLVDKGYRCIAPDYRGAGGSSKPESGFTKATMASDIHELLNYLDITEPVHLVGHDIGGMIAFAFAHAYPKRLKSVSWGECPLPGTKTYYRDRTGHAVQQFHFIFHSVLDLPEALIKGNERIYVSHFFNKIAYNLAAFTEADIDYYAAAYSQPGAMRCGLGVYRAFEQDAHDNQALLETYGKINVPTMVLSGERSRHKAEAEEMVLEVTEKKQVDIGVVKGAAHYLAEENPEGFVEGLLGFIQKHP</sequence>
<keyword evidence="3" id="KW-0732">Signal</keyword>